<keyword evidence="2" id="KW-0472">Membrane</keyword>
<evidence type="ECO:0000313" key="4">
    <source>
        <dbReference type="Proteomes" id="UP000022447"/>
    </source>
</evidence>
<organism evidence="3 4">
    <name type="scientific">Roseivivax halodurans JCM 10272</name>
    <dbReference type="NCBI Taxonomy" id="1449350"/>
    <lineage>
        <taxon>Bacteria</taxon>
        <taxon>Pseudomonadati</taxon>
        <taxon>Pseudomonadota</taxon>
        <taxon>Alphaproteobacteria</taxon>
        <taxon>Rhodobacterales</taxon>
        <taxon>Roseobacteraceae</taxon>
        <taxon>Roseivivax</taxon>
    </lineage>
</organism>
<protein>
    <submittedName>
        <fullName evidence="3">Exlusion protein FxsA</fullName>
    </submittedName>
</protein>
<comment type="caution">
    <text evidence="3">The sequence shown here is derived from an EMBL/GenBank/DDBJ whole genome shotgun (WGS) entry which is preliminary data.</text>
</comment>
<dbReference type="Pfam" id="PF04186">
    <property type="entry name" value="FxsA"/>
    <property type="match status" value="1"/>
</dbReference>
<dbReference type="OrthoDB" id="9792788at2"/>
<dbReference type="PATRIC" id="fig|1449350.3.peg.1038"/>
<sequence>MWLFVAFLAVPLIEIALFIQVGGLIGLWPTLGIVVLTALIGTMLVRSQGAMAMNDIRKSFNNLSDPTEPLAHGAMILLAGALLLTPGFFTDAVGFALCTPGVRKAAMRYASRHVKMRRFEMGGAPHGDPRRPGGHGTAGRPRQGDVIETEYEEVTPPERKRPTHQGSGWTKH</sequence>
<dbReference type="eggNOG" id="COG3030">
    <property type="taxonomic scope" value="Bacteria"/>
</dbReference>
<name>X7EL86_9RHOB</name>
<evidence type="ECO:0000256" key="1">
    <source>
        <dbReference type="SAM" id="MobiDB-lite"/>
    </source>
</evidence>
<dbReference type="EMBL" id="JALZ01000003">
    <property type="protein sequence ID" value="ETX15911.1"/>
    <property type="molecule type" value="Genomic_DNA"/>
</dbReference>
<keyword evidence="2" id="KW-1133">Transmembrane helix</keyword>
<evidence type="ECO:0000313" key="3">
    <source>
        <dbReference type="EMBL" id="ETX15911.1"/>
    </source>
</evidence>
<keyword evidence="4" id="KW-1185">Reference proteome</keyword>
<feature type="region of interest" description="Disordered" evidence="1">
    <location>
        <begin position="120"/>
        <end position="172"/>
    </location>
</feature>
<dbReference type="AlphaFoldDB" id="X7EL86"/>
<dbReference type="GO" id="GO:0016020">
    <property type="term" value="C:membrane"/>
    <property type="evidence" value="ECO:0007669"/>
    <property type="project" value="InterPro"/>
</dbReference>
<evidence type="ECO:0000256" key="2">
    <source>
        <dbReference type="SAM" id="Phobius"/>
    </source>
</evidence>
<accession>X7EL86</accession>
<proteinExistence type="predicted"/>
<dbReference type="PANTHER" id="PTHR35335:SF1">
    <property type="entry name" value="UPF0716 PROTEIN FXSA"/>
    <property type="match status" value="1"/>
</dbReference>
<feature type="transmembrane region" description="Helical" evidence="2">
    <location>
        <begin position="70"/>
        <end position="89"/>
    </location>
</feature>
<dbReference type="STRING" id="1449350.OCH239_12125"/>
<dbReference type="InterPro" id="IPR007313">
    <property type="entry name" value="FxsA"/>
</dbReference>
<dbReference type="Proteomes" id="UP000022447">
    <property type="component" value="Unassembled WGS sequence"/>
</dbReference>
<feature type="transmembrane region" description="Helical" evidence="2">
    <location>
        <begin position="28"/>
        <end position="49"/>
    </location>
</feature>
<dbReference type="PANTHER" id="PTHR35335">
    <property type="entry name" value="UPF0716 PROTEIN FXSA"/>
    <property type="match status" value="1"/>
</dbReference>
<dbReference type="RefSeq" id="WP_037259478.1">
    <property type="nucleotide sequence ID" value="NZ_JALZ01000003.1"/>
</dbReference>
<dbReference type="NCBIfam" id="NF008528">
    <property type="entry name" value="PRK11463.1-2"/>
    <property type="match status" value="1"/>
</dbReference>
<gene>
    <name evidence="3" type="ORF">OCH239_12125</name>
</gene>
<reference evidence="3 4" key="1">
    <citation type="submission" date="2014-01" db="EMBL/GenBank/DDBJ databases">
        <title>Roseivivax halodurans JCM 10272 Genome Sequencing.</title>
        <authorList>
            <person name="Lai Q."/>
            <person name="Li G."/>
            <person name="Shao Z."/>
        </authorList>
    </citation>
    <scope>NUCLEOTIDE SEQUENCE [LARGE SCALE GENOMIC DNA]</scope>
    <source>
        <strain evidence="3 4">JCM 10272</strain>
    </source>
</reference>
<keyword evidence="2" id="KW-0812">Transmembrane</keyword>